<feature type="signal peptide" evidence="2">
    <location>
        <begin position="1"/>
        <end position="22"/>
    </location>
</feature>
<evidence type="ECO:0000256" key="1">
    <source>
        <dbReference type="SAM" id="MobiDB-lite"/>
    </source>
</evidence>
<dbReference type="EMBL" id="JACKSJ010000192">
    <property type="protein sequence ID" value="MCV7172676.1"/>
    <property type="molecule type" value="Genomic_DNA"/>
</dbReference>
<reference evidence="3" key="2">
    <citation type="journal article" date="2022" name="BMC Genomics">
        <title>Comparative genome analysis of mycobacteria focusing on tRNA and non-coding RNA.</title>
        <authorList>
            <person name="Behra P.R.K."/>
            <person name="Pettersson B.M.F."/>
            <person name="Ramesh M."/>
            <person name="Das S."/>
            <person name="Dasgupta S."/>
            <person name="Kirsebom L.A."/>
        </authorList>
    </citation>
    <scope>NUCLEOTIDE SEQUENCE</scope>
    <source>
        <strain evidence="3">DSM 44615</strain>
    </source>
</reference>
<keyword evidence="4" id="KW-1185">Reference proteome</keyword>
<feature type="region of interest" description="Disordered" evidence="1">
    <location>
        <begin position="28"/>
        <end position="54"/>
    </location>
</feature>
<comment type="caution">
    <text evidence="3">The sequence shown here is derived from an EMBL/GenBank/DDBJ whole genome shotgun (WGS) entry which is preliminary data.</text>
</comment>
<reference evidence="3" key="1">
    <citation type="submission" date="2020-07" db="EMBL/GenBank/DDBJ databases">
        <authorList>
            <person name="Pettersson B.M.F."/>
            <person name="Behra P.R.K."/>
            <person name="Ramesh M."/>
            <person name="Das S."/>
            <person name="Dasgupta S."/>
            <person name="Kirsebom L.A."/>
        </authorList>
    </citation>
    <scope>NUCLEOTIDE SEQUENCE</scope>
    <source>
        <strain evidence="3">DSM 44615</strain>
    </source>
</reference>
<organism evidence="3 4">
    <name type="scientific">[Mycobacterium] manitobense</name>
    <dbReference type="NCBI Taxonomy" id="190147"/>
    <lineage>
        <taxon>Bacteria</taxon>
        <taxon>Bacillati</taxon>
        <taxon>Actinomycetota</taxon>
        <taxon>Actinomycetes</taxon>
        <taxon>Mycobacteriales</taxon>
        <taxon>Mycobacteriaceae</taxon>
        <taxon>Mycolicibacterium</taxon>
    </lineage>
</organism>
<feature type="compositionally biased region" description="Low complexity" evidence="1">
    <location>
        <begin position="32"/>
        <end position="50"/>
    </location>
</feature>
<evidence type="ECO:0000313" key="3">
    <source>
        <dbReference type="EMBL" id="MCV7172676.1"/>
    </source>
</evidence>
<name>A0A9X2YSP5_9MYCO</name>
<accession>A0A9X2YSP5</accession>
<proteinExistence type="predicted"/>
<evidence type="ECO:0000256" key="2">
    <source>
        <dbReference type="SAM" id="SignalP"/>
    </source>
</evidence>
<protein>
    <recommendedName>
        <fullName evidence="5">DUF5642 domain-containing protein</fullName>
    </recommendedName>
</protein>
<dbReference type="Proteomes" id="UP001140293">
    <property type="component" value="Unassembled WGS sequence"/>
</dbReference>
<keyword evidence="2" id="KW-0732">Signal</keyword>
<gene>
    <name evidence="3" type="ORF">H7I41_22405</name>
</gene>
<evidence type="ECO:0000313" key="4">
    <source>
        <dbReference type="Proteomes" id="UP001140293"/>
    </source>
</evidence>
<dbReference type="PROSITE" id="PS51257">
    <property type="entry name" value="PROKAR_LIPOPROTEIN"/>
    <property type="match status" value="1"/>
</dbReference>
<feature type="chain" id="PRO_5040719114" description="DUF5642 domain-containing protein" evidence="2">
    <location>
        <begin position="23"/>
        <end position="211"/>
    </location>
</feature>
<sequence length="211" mass="20795">MRVLSSTTALIAAAAVSAAVLAGCTPPSGPEATAPTGLPAATTAAPSSAPKENSSAVDYSRLLIQPGDIDSPGDTFTARSSVPNRRGGQGVSALFVNQDDTKAVGVTINITPDEAAAAAALDASVKSLTASVVGGTPQPSPVGTGGTVISGTAPDGNKDVTLLFFTQGPAVVRMEFGSVLGQPTPPEVVTDVGTKQAIALRTGLSDSTAPR</sequence>
<dbReference type="AlphaFoldDB" id="A0A9X2YSP5"/>
<evidence type="ECO:0008006" key="5">
    <source>
        <dbReference type="Google" id="ProtNLM"/>
    </source>
</evidence>